<dbReference type="InterPro" id="IPR036956">
    <property type="entry name" value="Impact_N_sf"/>
</dbReference>
<keyword evidence="4" id="KW-1185">Reference proteome</keyword>
<dbReference type="RefSeq" id="XP_060455080.1">
    <property type="nucleotide sequence ID" value="XM_060598270.1"/>
</dbReference>
<evidence type="ECO:0000313" key="4">
    <source>
        <dbReference type="Proteomes" id="UP001233271"/>
    </source>
</evidence>
<comment type="similarity">
    <text evidence="1">Belongs to the IMPACT family.</text>
</comment>
<dbReference type="AlphaFoldDB" id="A0AA48I248"/>
<dbReference type="InterPro" id="IPR020568">
    <property type="entry name" value="Ribosomal_Su5_D2-typ_SF"/>
</dbReference>
<sequence>MLRHFSTCSTAFRRAPLPPKLSAAHDHRRPPPLHVSDTVIDRKSRFLGHAASVTCLADVAAVIDVLLQDKKIARATHPAIYAYRIGKESGSDDSGESQAGNRLLAMLEQHKAENALVVVTRWYGGSHLGADRFRRINEAGRGALLAAGLI</sequence>
<feature type="domain" description="Impact N-terminal" evidence="2">
    <location>
        <begin position="42"/>
        <end position="144"/>
    </location>
</feature>
<organism evidence="3 4">
    <name type="scientific">Cutaneotrichosporon cavernicola</name>
    <dbReference type="NCBI Taxonomy" id="279322"/>
    <lineage>
        <taxon>Eukaryota</taxon>
        <taxon>Fungi</taxon>
        <taxon>Dikarya</taxon>
        <taxon>Basidiomycota</taxon>
        <taxon>Agaricomycotina</taxon>
        <taxon>Tremellomycetes</taxon>
        <taxon>Trichosporonales</taxon>
        <taxon>Trichosporonaceae</taxon>
        <taxon>Cutaneotrichosporon</taxon>
    </lineage>
</organism>
<evidence type="ECO:0000313" key="3">
    <source>
        <dbReference type="EMBL" id="BEI89814.1"/>
    </source>
</evidence>
<dbReference type="Gene3D" id="3.30.230.30">
    <property type="entry name" value="Impact, N-terminal domain"/>
    <property type="match status" value="1"/>
</dbReference>
<dbReference type="KEGG" id="ccac:CcaHIS019_0211760"/>
<dbReference type="Pfam" id="PF01205">
    <property type="entry name" value="Impact_N"/>
    <property type="match status" value="1"/>
</dbReference>
<dbReference type="GO" id="GO:0006446">
    <property type="term" value="P:regulation of translational initiation"/>
    <property type="evidence" value="ECO:0007669"/>
    <property type="project" value="TreeGrafter"/>
</dbReference>
<name>A0AA48I248_9TREE</name>
<proteinExistence type="inferred from homology"/>
<dbReference type="SUPFAM" id="SSF54211">
    <property type="entry name" value="Ribosomal protein S5 domain 2-like"/>
    <property type="match status" value="1"/>
</dbReference>
<dbReference type="PANTHER" id="PTHR16301:SF25">
    <property type="entry name" value="PROTEIN IMPACT"/>
    <property type="match status" value="1"/>
</dbReference>
<dbReference type="InterPro" id="IPR023582">
    <property type="entry name" value="Impact"/>
</dbReference>
<gene>
    <name evidence="3" type="ORF">CcaverHIS019_0211760</name>
</gene>
<dbReference type="InterPro" id="IPR001498">
    <property type="entry name" value="Impact_N"/>
</dbReference>
<dbReference type="GO" id="GO:0005737">
    <property type="term" value="C:cytoplasm"/>
    <property type="evidence" value="ECO:0007669"/>
    <property type="project" value="TreeGrafter"/>
</dbReference>
<dbReference type="EMBL" id="AP028213">
    <property type="protein sequence ID" value="BEI89814.1"/>
    <property type="molecule type" value="Genomic_DNA"/>
</dbReference>
<dbReference type="PANTHER" id="PTHR16301">
    <property type="entry name" value="IMPACT-RELATED"/>
    <property type="match status" value="1"/>
</dbReference>
<dbReference type="GO" id="GO:0140469">
    <property type="term" value="P:GCN2-mediated signaling"/>
    <property type="evidence" value="ECO:0007669"/>
    <property type="project" value="TreeGrafter"/>
</dbReference>
<evidence type="ECO:0000256" key="1">
    <source>
        <dbReference type="ARBA" id="ARBA00007665"/>
    </source>
</evidence>
<dbReference type="GeneID" id="85493685"/>
<protein>
    <recommendedName>
        <fullName evidence="2">Impact N-terminal domain-containing protein</fullName>
    </recommendedName>
</protein>
<dbReference type="Proteomes" id="UP001233271">
    <property type="component" value="Chromosome 2"/>
</dbReference>
<accession>A0AA48I248</accession>
<evidence type="ECO:0000259" key="2">
    <source>
        <dbReference type="Pfam" id="PF01205"/>
    </source>
</evidence>
<reference evidence="3" key="1">
    <citation type="journal article" date="2023" name="BMC Genomics">
        <title>Chromosome-level genome assemblies of Cutaneotrichosporon spp. (Trichosporonales, Basidiomycota) reveal imbalanced evolution between nucleotide sequences and chromosome synteny.</title>
        <authorList>
            <person name="Kobayashi Y."/>
            <person name="Kayamori A."/>
            <person name="Aoki K."/>
            <person name="Shiwa Y."/>
            <person name="Matsutani M."/>
            <person name="Fujita N."/>
            <person name="Sugita T."/>
            <person name="Iwasaki W."/>
            <person name="Tanaka N."/>
            <person name="Takashima M."/>
        </authorList>
    </citation>
    <scope>NUCLEOTIDE SEQUENCE</scope>
    <source>
        <strain evidence="3">HIS019</strain>
    </source>
</reference>